<gene>
    <name evidence="1" type="ORF">FEQ00_05349</name>
</gene>
<dbReference type="EMBL" id="VJSY01000049">
    <property type="protein sequence ID" value="MDR8756908.1"/>
    <property type="molecule type" value="Genomic_DNA"/>
</dbReference>
<organism evidence="1 2">
    <name type="scientific">Burkholderia pseudomultivorans</name>
    <dbReference type="NCBI Taxonomy" id="1207504"/>
    <lineage>
        <taxon>Bacteria</taxon>
        <taxon>Pseudomonadati</taxon>
        <taxon>Pseudomonadota</taxon>
        <taxon>Betaproteobacteria</taxon>
        <taxon>Burkholderiales</taxon>
        <taxon>Burkholderiaceae</taxon>
        <taxon>Burkholderia</taxon>
        <taxon>Burkholderia cepacia complex</taxon>
    </lineage>
</organism>
<proteinExistence type="predicted"/>
<dbReference type="Proteomes" id="UP001248067">
    <property type="component" value="Unassembled WGS sequence"/>
</dbReference>
<keyword evidence="2" id="KW-1185">Reference proteome</keyword>
<protein>
    <submittedName>
        <fullName evidence="1">Uncharacterized protein</fullName>
    </submittedName>
</protein>
<comment type="caution">
    <text evidence="1">The sequence shown here is derived from an EMBL/GenBank/DDBJ whole genome shotgun (WGS) entry which is preliminary data.</text>
</comment>
<evidence type="ECO:0000313" key="1">
    <source>
        <dbReference type="EMBL" id="MDR8756908.1"/>
    </source>
</evidence>
<accession>A0ABU2EBB5</accession>
<name>A0ABU2EBB5_9BURK</name>
<sequence length="78" mass="8327">MPIEPPTIAIAFVRFCSEVRSAMNASTADDTAPIPWITRPTMIHVMSCANAATKLPSAKISRPVAITGLRPNLSDAHP</sequence>
<evidence type="ECO:0000313" key="2">
    <source>
        <dbReference type="Proteomes" id="UP001248067"/>
    </source>
</evidence>
<reference evidence="1 2" key="1">
    <citation type="submission" date="2019-06" db="EMBL/GenBank/DDBJ databases">
        <title>Evolution of Burkholderia multivorans in the lungs of Cystic Fibrosis patients.</title>
        <authorList>
            <person name="Moreira L.M."/>
        </authorList>
    </citation>
    <scope>NUCLEOTIDE SEQUENCE [LARGE SCALE GENOMIC DNA]</scope>
    <source>
        <strain evidence="1 2">VC13239</strain>
    </source>
</reference>